<evidence type="ECO:0000256" key="3">
    <source>
        <dbReference type="ARBA" id="ARBA00022553"/>
    </source>
</evidence>
<dbReference type="InterPro" id="IPR050428">
    <property type="entry name" value="TCS_sensor_his_kinase"/>
</dbReference>
<dbReference type="GO" id="GO:0004673">
    <property type="term" value="F:protein histidine kinase activity"/>
    <property type="evidence" value="ECO:0007669"/>
    <property type="project" value="UniProtKB-EC"/>
</dbReference>
<gene>
    <name evidence="7" type="ORF">FHX44_117260</name>
</gene>
<keyword evidence="4" id="KW-0808">Transferase</keyword>
<dbReference type="AlphaFoldDB" id="A0A561T2H6"/>
<organism evidence="7 8">
    <name type="scientific">Pseudonocardia hierapolitana</name>
    <dbReference type="NCBI Taxonomy" id="1128676"/>
    <lineage>
        <taxon>Bacteria</taxon>
        <taxon>Bacillati</taxon>
        <taxon>Actinomycetota</taxon>
        <taxon>Actinomycetes</taxon>
        <taxon>Pseudonocardiales</taxon>
        <taxon>Pseudonocardiaceae</taxon>
        <taxon>Pseudonocardia</taxon>
    </lineage>
</organism>
<accession>A0A561T2H6</accession>
<evidence type="ECO:0000256" key="2">
    <source>
        <dbReference type="ARBA" id="ARBA00012438"/>
    </source>
</evidence>
<evidence type="ECO:0000256" key="6">
    <source>
        <dbReference type="SAM" id="MobiDB-lite"/>
    </source>
</evidence>
<evidence type="ECO:0000256" key="1">
    <source>
        <dbReference type="ARBA" id="ARBA00000085"/>
    </source>
</evidence>
<comment type="catalytic activity">
    <reaction evidence="1">
        <text>ATP + protein L-histidine = ADP + protein N-phospho-L-histidine.</text>
        <dbReference type="EC" id="2.7.13.3"/>
    </reaction>
</comment>
<feature type="compositionally biased region" description="Low complexity" evidence="6">
    <location>
        <begin position="410"/>
        <end position="424"/>
    </location>
</feature>
<keyword evidence="3" id="KW-0597">Phosphoprotein</keyword>
<evidence type="ECO:0000313" key="7">
    <source>
        <dbReference type="EMBL" id="TWF81317.1"/>
    </source>
</evidence>
<dbReference type="PANTHER" id="PTHR45436">
    <property type="entry name" value="SENSOR HISTIDINE KINASE YKOH"/>
    <property type="match status" value="1"/>
</dbReference>
<dbReference type="EMBL" id="VIWU01000001">
    <property type="protein sequence ID" value="TWF81317.1"/>
    <property type="molecule type" value="Genomic_DNA"/>
</dbReference>
<keyword evidence="5" id="KW-0418">Kinase</keyword>
<dbReference type="OrthoDB" id="3572765at2"/>
<reference evidence="7 8" key="1">
    <citation type="submission" date="2019-06" db="EMBL/GenBank/DDBJ databases">
        <title>Sequencing the genomes of 1000 actinobacteria strains.</title>
        <authorList>
            <person name="Klenk H.-P."/>
        </authorList>
    </citation>
    <scope>NUCLEOTIDE SEQUENCE [LARGE SCALE GENOMIC DNA]</scope>
    <source>
        <strain evidence="7 8">DSM 45671</strain>
    </source>
</reference>
<feature type="compositionally biased region" description="Low complexity" evidence="6">
    <location>
        <begin position="333"/>
        <end position="346"/>
    </location>
</feature>
<keyword evidence="8" id="KW-1185">Reference proteome</keyword>
<evidence type="ECO:0000256" key="4">
    <source>
        <dbReference type="ARBA" id="ARBA00022679"/>
    </source>
</evidence>
<feature type="region of interest" description="Disordered" evidence="6">
    <location>
        <begin position="291"/>
        <end position="348"/>
    </location>
</feature>
<dbReference type="Proteomes" id="UP000321261">
    <property type="component" value="Unassembled WGS sequence"/>
</dbReference>
<dbReference type="GO" id="GO:0005886">
    <property type="term" value="C:plasma membrane"/>
    <property type="evidence" value="ECO:0007669"/>
    <property type="project" value="TreeGrafter"/>
</dbReference>
<name>A0A561T2H6_9PSEU</name>
<protein>
    <recommendedName>
        <fullName evidence="2">histidine kinase</fullName>
        <ecNumber evidence="2">2.7.13.3</ecNumber>
    </recommendedName>
</protein>
<comment type="caution">
    <text evidence="7">The sequence shown here is derived from an EMBL/GenBank/DDBJ whole genome shotgun (WGS) entry which is preliminary data.</text>
</comment>
<dbReference type="GO" id="GO:0000160">
    <property type="term" value="P:phosphorelay signal transduction system"/>
    <property type="evidence" value="ECO:0007669"/>
    <property type="project" value="TreeGrafter"/>
</dbReference>
<sequence>MDRGYEGDSGYLAHLGSAAGTDRWDAGAGDRGVDRGGIRGDDDAAAGIARRLQARLDRHIWLLDRLQAEQLYPEPPGLPELHDTAQRMRRDTESLLLLAGHEPGVRSDGPRPLGDLVSDAAALAEEPRRVHVRPAPAALVAPAAAVEFVHVLAELVDHITAVYPGARIELVSRLETPAGRSTGNGGVIVDALVEGAARHDPDGLGGRRAAAAAEQLARCSRHGIVLRRPAGGPPPTGSGLVAGVHCPPAAVTVEEPVLPAPEVRVDRTGLSSLPSSLSSLSSYEFGFEARLPTNGTNGTNGTSSYGTNGSGSTPSTAAAGPTNGTVQPSPSVSFDDAPAYSPSSSSQVDELFGPLLDLPLEPIDDRYATPIFEAIASAWFREDESGEGTGRSGALDWETPQDDEWREAAARAARSEPAPPTTASGLPRRRPGGQLVPPPRSTEQNGQNGQNGAKPTERAPDRVRDRLSTYQRGLREGRHRAEGAPEPEEW</sequence>
<dbReference type="RefSeq" id="WP_147259843.1">
    <property type="nucleotide sequence ID" value="NZ_VIWU01000001.1"/>
</dbReference>
<feature type="region of interest" description="Disordered" evidence="6">
    <location>
        <begin position="383"/>
        <end position="490"/>
    </location>
</feature>
<dbReference type="PANTHER" id="PTHR45436:SF5">
    <property type="entry name" value="SENSOR HISTIDINE KINASE TRCS"/>
    <property type="match status" value="1"/>
</dbReference>
<evidence type="ECO:0000313" key="8">
    <source>
        <dbReference type="Proteomes" id="UP000321261"/>
    </source>
</evidence>
<feature type="compositionally biased region" description="Low complexity" evidence="6">
    <location>
        <begin position="292"/>
        <end position="325"/>
    </location>
</feature>
<proteinExistence type="predicted"/>
<dbReference type="EC" id="2.7.13.3" evidence="2"/>
<feature type="compositionally biased region" description="Polar residues" evidence="6">
    <location>
        <begin position="441"/>
        <end position="453"/>
    </location>
</feature>
<feature type="compositionally biased region" description="Basic and acidic residues" evidence="6">
    <location>
        <begin position="455"/>
        <end position="483"/>
    </location>
</feature>
<evidence type="ECO:0000256" key="5">
    <source>
        <dbReference type="ARBA" id="ARBA00022777"/>
    </source>
</evidence>